<dbReference type="PANTHER" id="PTHR12526">
    <property type="entry name" value="GLYCOSYLTRANSFERASE"/>
    <property type="match status" value="1"/>
</dbReference>
<dbReference type="EMBL" id="BARS01002518">
    <property type="protein sequence ID" value="GAF68842.1"/>
    <property type="molecule type" value="Genomic_DNA"/>
</dbReference>
<protein>
    <recommendedName>
        <fullName evidence="1">Glycosyl transferase family 1 domain-containing protein</fullName>
    </recommendedName>
</protein>
<dbReference type="InterPro" id="IPR001296">
    <property type="entry name" value="Glyco_trans_1"/>
</dbReference>
<proteinExistence type="predicted"/>
<dbReference type="Pfam" id="PF00534">
    <property type="entry name" value="Glycos_transf_1"/>
    <property type="match status" value="1"/>
</dbReference>
<evidence type="ECO:0000259" key="1">
    <source>
        <dbReference type="Pfam" id="PF00534"/>
    </source>
</evidence>
<name>X0RYL1_9ZZZZ</name>
<accession>X0RYL1</accession>
<dbReference type="Gene3D" id="3.40.50.2000">
    <property type="entry name" value="Glycogen Phosphorylase B"/>
    <property type="match status" value="1"/>
</dbReference>
<organism evidence="2">
    <name type="scientific">marine sediment metagenome</name>
    <dbReference type="NCBI Taxonomy" id="412755"/>
    <lineage>
        <taxon>unclassified sequences</taxon>
        <taxon>metagenomes</taxon>
        <taxon>ecological metagenomes</taxon>
    </lineage>
</organism>
<sequence>MEELDGIRVLSFRFPDLMTAKKLLREADADIYHSQEPSSGTYLAMKAMPDRKHIMTFRDPRDPHDWRVELRMPSLNYSQVLANWVYEDNWLVDNAVRRGDGWFTIGRYLIPKVKAKYNLKADPVFLPTPVAVPDTINKSSDPTVCYMNRWDRRKRPDIFFELAKSFPNVRFLAVGKSRDIKWENELRDRYGNLPNLEMVGFIDQFSSDRHSKILEKSWVFVNTAVREALPNAFIEAAAHGCAILSSVDPDGFASKFGYYASEDDFKKGLELLLENNLWREQGERGYAYIRDVFEVNKSIDRHLTIYEELTGLTRPEISSD</sequence>
<feature type="domain" description="Glycosyl transferase family 1" evidence="1">
    <location>
        <begin position="138"/>
        <end position="254"/>
    </location>
</feature>
<comment type="caution">
    <text evidence="2">The sequence shown here is derived from an EMBL/GenBank/DDBJ whole genome shotgun (WGS) entry which is preliminary data.</text>
</comment>
<dbReference type="SUPFAM" id="SSF53756">
    <property type="entry name" value="UDP-Glycosyltransferase/glycogen phosphorylase"/>
    <property type="match status" value="1"/>
</dbReference>
<dbReference type="CDD" id="cd03801">
    <property type="entry name" value="GT4_PimA-like"/>
    <property type="match status" value="1"/>
</dbReference>
<evidence type="ECO:0000313" key="2">
    <source>
        <dbReference type="EMBL" id="GAF68842.1"/>
    </source>
</evidence>
<dbReference type="AlphaFoldDB" id="X0RYL1"/>
<gene>
    <name evidence="2" type="ORF">S01H1_04805</name>
</gene>
<dbReference type="GO" id="GO:0016757">
    <property type="term" value="F:glycosyltransferase activity"/>
    <property type="evidence" value="ECO:0007669"/>
    <property type="project" value="InterPro"/>
</dbReference>
<reference evidence="2" key="1">
    <citation type="journal article" date="2014" name="Front. Microbiol.">
        <title>High frequency of phylogenetically diverse reductive dehalogenase-homologous genes in deep subseafloor sedimentary metagenomes.</title>
        <authorList>
            <person name="Kawai M."/>
            <person name="Futagami T."/>
            <person name="Toyoda A."/>
            <person name="Takaki Y."/>
            <person name="Nishi S."/>
            <person name="Hori S."/>
            <person name="Arai W."/>
            <person name="Tsubouchi T."/>
            <person name="Morono Y."/>
            <person name="Uchiyama I."/>
            <person name="Ito T."/>
            <person name="Fujiyama A."/>
            <person name="Inagaki F."/>
            <person name="Takami H."/>
        </authorList>
    </citation>
    <scope>NUCLEOTIDE SEQUENCE</scope>
    <source>
        <strain evidence="2">Expedition CK06-06</strain>
    </source>
</reference>